<comment type="caution">
    <text evidence="1">The sequence shown here is derived from an EMBL/GenBank/DDBJ whole genome shotgun (WGS) entry which is preliminary data.</text>
</comment>
<protein>
    <submittedName>
        <fullName evidence="1">Uncharacterized protein</fullName>
    </submittedName>
</protein>
<evidence type="ECO:0000313" key="1">
    <source>
        <dbReference type="EMBL" id="KAI3685669.1"/>
    </source>
</evidence>
<evidence type="ECO:0000313" key="2">
    <source>
        <dbReference type="Proteomes" id="UP001055879"/>
    </source>
</evidence>
<keyword evidence="2" id="KW-1185">Reference proteome</keyword>
<name>A0ACB8YK26_ARCLA</name>
<dbReference type="Proteomes" id="UP001055879">
    <property type="component" value="Linkage Group LG12"/>
</dbReference>
<sequence length="356" mass="40913">MTDESLVLEKKAKLEKKNKKSVEPIALITKQLTEQALSDNAYDGSTDDDGETLQKAMILLSQHYQKKKTGHISKECQLKKVRDSAYYRKKLELSEKRENGTALLLKEEFWMDHTDDEAANVEIAQMCLVGDDQSDDSETDEDEVYSEFDYNFISSQMNIMITAIHELRSKLISEKNLNSENEKQVLEIENEKRTNNKKKEIPFVYTSENAKYFPEKSRSGRKVLNDISPVKSSMFDDFVDPYAPNSDKKNISPIIYDSKKYTPPLVLESKIIDLEDKIDDQNILKEIESDIILSFMTCSLEEKLFSQKPDSISSLSYNFQVNKNEVSKSDIFSQNSSDSDDFEQVKEADLESKTDI</sequence>
<organism evidence="1 2">
    <name type="scientific">Arctium lappa</name>
    <name type="common">Greater burdock</name>
    <name type="synonym">Lappa major</name>
    <dbReference type="NCBI Taxonomy" id="4217"/>
    <lineage>
        <taxon>Eukaryota</taxon>
        <taxon>Viridiplantae</taxon>
        <taxon>Streptophyta</taxon>
        <taxon>Embryophyta</taxon>
        <taxon>Tracheophyta</taxon>
        <taxon>Spermatophyta</taxon>
        <taxon>Magnoliopsida</taxon>
        <taxon>eudicotyledons</taxon>
        <taxon>Gunneridae</taxon>
        <taxon>Pentapetalae</taxon>
        <taxon>asterids</taxon>
        <taxon>campanulids</taxon>
        <taxon>Asterales</taxon>
        <taxon>Asteraceae</taxon>
        <taxon>Carduoideae</taxon>
        <taxon>Cardueae</taxon>
        <taxon>Arctiinae</taxon>
        <taxon>Arctium</taxon>
    </lineage>
</organism>
<reference evidence="1 2" key="2">
    <citation type="journal article" date="2022" name="Mol. Ecol. Resour.">
        <title>The genomes of chicory, endive, great burdock and yacon provide insights into Asteraceae paleo-polyploidization history and plant inulin production.</title>
        <authorList>
            <person name="Fan W."/>
            <person name="Wang S."/>
            <person name="Wang H."/>
            <person name="Wang A."/>
            <person name="Jiang F."/>
            <person name="Liu H."/>
            <person name="Zhao H."/>
            <person name="Xu D."/>
            <person name="Zhang Y."/>
        </authorList>
    </citation>
    <scope>NUCLEOTIDE SEQUENCE [LARGE SCALE GENOMIC DNA]</scope>
    <source>
        <strain evidence="2">cv. Niubang</strain>
    </source>
</reference>
<dbReference type="EMBL" id="CM042058">
    <property type="protein sequence ID" value="KAI3685669.1"/>
    <property type="molecule type" value="Genomic_DNA"/>
</dbReference>
<proteinExistence type="predicted"/>
<accession>A0ACB8YK26</accession>
<gene>
    <name evidence="1" type="ORF">L6452_34924</name>
</gene>
<reference evidence="2" key="1">
    <citation type="journal article" date="2022" name="Mol. Ecol. Resour.">
        <title>The genomes of chicory, endive, great burdock and yacon provide insights into Asteraceae palaeo-polyploidization history and plant inulin production.</title>
        <authorList>
            <person name="Fan W."/>
            <person name="Wang S."/>
            <person name="Wang H."/>
            <person name="Wang A."/>
            <person name="Jiang F."/>
            <person name="Liu H."/>
            <person name="Zhao H."/>
            <person name="Xu D."/>
            <person name="Zhang Y."/>
        </authorList>
    </citation>
    <scope>NUCLEOTIDE SEQUENCE [LARGE SCALE GENOMIC DNA]</scope>
    <source>
        <strain evidence="2">cv. Niubang</strain>
    </source>
</reference>